<feature type="transmembrane region" description="Helical" evidence="6">
    <location>
        <begin position="78"/>
        <end position="100"/>
    </location>
</feature>
<evidence type="ECO:0000256" key="1">
    <source>
        <dbReference type="ARBA" id="ARBA00004141"/>
    </source>
</evidence>
<keyword evidence="4 6" id="KW-1133">Transmembrane helix</keyword>
<dbReference type="Proteomes" id="UP001193389">
    <property type="component" value="Chromosome"/>
</dbReference>
<feature type="domain" description="ResB-like" evidence="7">
    <location>
        <begin position="305"/>
        <end position="364"/>
    </location>
</feature>
<dbReference type="PANTHER" id="PTHR31566:SF5">
    <property type="entry name" value="RESB-LIKE DOMAIN-CONTAINING PROTEIN"/>
    <property type="match status" value="1"/>
</dbReference>
<name>A0A5K7S8T9_9BACT</name>
<evidence type="ECO:0000313" key="8">
    <source>
        <dbReference type="EMBL" id="BBE17879.1"/>
    </source>
</evidence>
<keyword evidence="9" id="KW-1185">Reference proteome</keyword>
<feature type="transmembrane region" description="Helical" evidence="6">
    <location>
        <begin position="153"/>
        <end position="172"/>
    </location>
</feature>
<dbReference type="EMBL" id="AP018694">
    <property type="protein sequence ID" value="BBE17879.1"/>
    <property type="molecule type" value="Genomic_DNA"/>
</dbReference>
<keyword evidence="2 6" id="KW-0812">Transmembrane</keyword>
<dbReference type="GO" id="GO:0016020">
    <property type="term" value="C:membrane"/>
    <property type="evidence" value="ECO:0007669"/>
    <property type="project" value="UniProtKB-SubCell"/>
</dbReference>
<evidence type="ECO:0000256" key="4">
    <source>
        <dbReference type="ARBA" id="ARBA00022989"/>
    </source>
</evidence>
<comment type="subcellular location">
    <subcellularLocation>
        <location evidence="1">Membrane</location>
        <topology evidence="1">Multi-pass membrane protein</topology>
    </subcellularLocation>
</comment>
<feature type="transmembrane region" description="Helical" evidence="6">
    <location>
        <begin position="47"/>
        <end position="66"/>
    </location>
</feature>
<feature type="transmembrane region" description="Helical" evidence="6">
    <location>
        <begin position="382"/>
        <end position="402"/>
    </location>
</feature>
<organism evidence="8 9">
    <name type="scientific">Aquipluma nitroreducens</name>
    <dbReference type="NCBI Taxonomy" id="2010828"/>
    <lineage>
        <taxon>Bacteria</taxon>
        <taxon>Pseudomonadati</taxon>
        <taxon>Bacteroidota</taxon>
        <taxon>Bacteroidia</taxon>
        <taxon>Marinilabiliales</taxon>
        <taxon>Prolixibacteraceae</taxon>
        <taxon>Aquipluma</taxon>
    </lineage>
</organism>
<feature type="transmembrane region" description="Helical" evidence="6">
    <location>
        <begin position="123"/>
        <end position="141"/>
    </location>
</feature>
<dbReference type="InterPro" id="IPR007816">
    <property type="entry name" value="ResB-like_domain"/>
</dbReference>
<gene>
    <name evidence="8" type="ORF">AQPE_2038</name>
</gene>
<evidence type="ECO:0000259" key="7">
    <source>
        <dbReference type="Pfam" id="PF05140"/>
    </source>
</evidence>
<accession>A0A5K7S8T9</accession>
<dbReference type="InterPro" id="IPR023494">
    <property type="entry name" value="Cyt_c_bgen_Ccs1/CcsB/ResB"/>
</dbReference>
<proteinExistence type="predicted"/>
<evidence type="ECO:0000256" key="6">
    <source>
        <dbReference type="SAM" id="Phobius"/>
    </source>
</evidence>
<dbReference type="PANTHER" id="PTHR31566">
    <property type="entry name" value="CYTOCHROME C BIOGENESIS PROTEIN CCS1, CHLOROPLASTIC"/>
    <property type="match status" value="1"/>
</dbReference>
<evidence type="ECO:0000256" key="3">
    <source>
        <dbReference type="ARBA" id="ARBA00022748"/>
    </source>
</evidence>
<dbReference type="GO" id="GO:0017004">
    <property type="term" value="P:cytochrome complex assembly"/>
    <property type="evidence" value="ECO:0007669"/>
    <property type="project" value="UniProtKB-KW"/>
</dbReference>
<dbReference type="Pfam" id="PF05140">
    <property type="entry name" value="ResB"/>
    <property type="match status" value="1"/>
</dbReference>
<keyword evidence="3" id="KW-0201">Cytochrome c-type biogenesis</keyword>
<evidence type="ECO:0000313" key="9">
    <source>
        <dbReference type="Proteomes" id="UP001193389"/>
    </source>
</evidence>
<evidence type="ECO:0000256" key="5">
    <source>
        <dbReference type="ARBA" id="ARBA00023136"/>
    </source>
</evidence>
<dbReference type="KEGG" id="anf:AQPE_2038"/>
<keyword evidence="5 6" id="KW-0472">Membrane</keyword>
<dbReference type="AlphaFoldDB" id="A0A5K7S8T9"/>
<sequence length="415" mass="46453">MSNETSRKIEKHPWSYREGTIVTGLILLLGFALQAASGGIVLRIAGFPWNLIAGIIFLFLLVLAFYRWKNHPVMKWLGGVKAALPAILGFTFLVLLMGFIKQDVEPKSAPIKLLGLTHLVKTWPYMLINLYLMILLGIATLKRITPFNYKNAGFFLNHFGLFLVLLSTALGSSDIQHVTMNCYENETEHNALDTSGKPVEMPVTIKLLNFNIDEFRPKVTIIDNKTGQIVLNKNKNPFELLDRNTLDIYGYHLEVEQFLESSGKVGDSYVALNEPGSAPSAKVKVTKDGSEISGWVYSGSYVNQPETLKLNENHSLVMLPAEPRKFSSELNIQTQSGKNVTTTIEVNRPFHIDGWTIYQLSYKTEMGRWSNLSVLELVRDPWLPIVYLGIFLMMAGAAFLFITGNPKDGGTKHVA</sequence>
<reference evidence="8" key="1">
    <citation type="journal article" date="2020" name="Int. J. Syst. Evol. Microbiol.">
        <title>Aquipluma nitroreducens gen. nov. sp. nov., a novel facultatively anaerobic bacterium isolated from a freshwater lake.</title>
        <authorList>
            <person name="Watanabe M."/>
            <person name="Kojima H."/>
            <person name="Fukui M."/>
        </authorList>
    </citation>
    <scope>NUCLEOTIDE SEQUENCE</scope>
    <source>
        <strain evidence="8">MeG22</strain>
    </source>
</reference>
<dbReference type="RefSeq" id="WP_318350840.1">
    <property type="nucleotide sequence ID" value="NZ_AP018694.1"/>
</dbReference>
<feature type="transmembrane region" description="Helical" evidence="6">
    <location>
        <begin position="21"/>
        <end position="41"/>
    </location>
</feature>
<protein>
    <recommendedName>
        <fullName evidence="7">ResB-like domain-containing protein</fullName>
    </recommendedName>
</protein>
<evidence type="ECO:0000256" key="2">
    <source>
        <dbReference type="ARBA" id="ARBA00022692"/>
    </source>
</evidence>